<dbReference type="EMBL" id="LAZR01022627">
    <property type="protein sequence ID" value="KKL81224.1"/>
    <property type="molecule type" value="Genomic_DNA"/>
</dbReference>
<proteinExistence type="predicted"/>
<comment type="caution">
    <text evidence="1">The sequence shown here is derived from an EMBL/GenBank/DDBJ whole genome shotgun (WGS) entry which is preliminary data.</text>
</comment>
<evidence type="ECO:0000313" key="1">
    <source>
        <dbReference type="EMBL" id="KKL81224.1"/>
    </source>
</evidence>
<sequence>MKFTIEQRMTMGFLFPMMADLLTLDVCEGVKQKMKLTEAEKQKVDYRLLPDGGLWFDNKKEGAPKEVPLTDAEIYMLQDLLREKITAKQVPAESRLVCHKVQELVPKEKRPKQKPNKPA</sequence>
<reference evidence="1" key="1">
    <citation type="journal article" date="2015" name="Nature">
        <title>Complex archaea that bridge the gap between prokaryotes and eukaryotes.</title>
        <authorList>
            <person name="Spang A."/>
            <person name="Saw J.H."/>
            <person name="Jorgensen S.L."/>
            <person name="Zaremba-Niedzwiedzka K."/>
            <person name="Martijn J."/>
            <person name="Lind A.E."/>
            <person name="van Eijk R."/>
            <person name="Schleper C."/>
            <person name="Guy L."/>
            <person name="Ettema T.J."/>
        </authorList>
    </citation>
    <scope>NUCLEOTIDE SEQUENCE</scope>
</reference>
<organism evidence="1">
    <name type="scientific">marine sediment metagenome</name>
    <dbReference type="NCBI Taxonomy" id="412755"/>
    <lineage>
        <taxon>unclassified sequences</taxon>
        <taxon>metagenomes</taxon>
        <taxon>ecological metagenomes</taxon>
    </lineage>
</organism>
<name>A0A0F9F461_9ZZZZ</name>
<gene>
    <name evidence="1" type="ORF">LCGC14_1996900</name>
</gene>
<accession>A0A0F9F461</accession>
<protein>
    <submittedName>
        <fullName evidence="1">Uncharacterized protein</fullName>
    </submittedName>
</protein>
<dbReference type="AlphaFoldDB" id="A0A0F9F461"/>